<dbReference type="Proteomes" id="UP000574276">
    <property type="component" value="Unassembled WGS sequence"/>
</dbReference>
<dbReference type="EMBL" id="JACEGA010000001">
    <property type="protein sequence ID" value="MBB2183203.1"/>
    <property type="molecule type" value="Genomic_DNA"/>
</dbReference>
<proteinExistence type="predicted"/>
<dbReference type="GO" id="GO:0009976">
    <property type="term" value="F:tocopherol cyclase activity"/>
    <property type="evidence" value="ECO:0007669"/>
    <property type="project" value="InterPro"/>
</dbReference>
<dbReference type="RefSeq" id="WP_228352882.1">
    <property type="nucleotide sequence ID" value="NZ_JACEGA010000001.1"/>
</dbReference>
<dbReference type="SUPFAM" id="SSF159245">
    <property type="entry name" value="AttH-like"/>
    <property type="match status" value="1"/>
</dbReference>
<comment type="caution">
    <text evidence="1">The sequence shown here is derived from an EMBL/GenBank/DDBJ whole genome shotgun (WGS) entry which is preliminary data.</text>
</comment>
<dbReference type="PANTHER" id="PTHR35309:SF4">
    <property type="entry name" value="TOCOPHEROL CYCLASE"/>
    <property type="match status" value="1"/>
</dbReference>
<accession>A0A839JZU3</accession>
<dbReference type="AlphaFoldDB" id="A0A839JZU3"/>
<dbReference type="PANTHER" id="PTHR35309">
    <property type="match status" value="1"/>
</dbReference>
<name>A0A839JZU3_9FIRM</name>
<keyword evidence="2" id="KW-1185">Reference proteome</keyword>
<evidence type="ECO:0000313" key="1">
    <source>
        <dbReference type="EMBL" id="MBB2183203.1"/>
    </source>
</evidence>
<organism evidence="1 2">
    <name type="scientific">Variimorphobacter saccharofermentans</name>
    <dbReference type="NCBI Taxonomy" id="2755051"/>
    <lineage>
        <taxon>Bacteria</taxon>
        <taxon>Bacillati</taxon>
        <taxon>Bacillota</taxon>
        <taxon>Clostridia</taxon>
        <taxon>Lachnospirales</taxon>
        <taxon>Lachnospiraceae</taxon>
        <taxon>Variimorphobacter</taxon>
    </lineage>
</organism>
<protein>
    <recommendedName>
        <fullName evidence="3">Tocopherol cyclase</fullName>
    </recommendedName>
</protein>
<evidence type="ECO:0008006" key="3">
    <source>
        <dbReference type="Google" id="ProtNLM"/>
    </source>
</evidence>
<reference evidence="1 2" key="1">
    <citation type="submission" date="2020-07" db="EMBL/GenBank/DDBJ databases">
        <title>Characterization and genome sequencing of isolate MD1, a novel member within the family Lachnospiraceae.</title>
        <authorList>
            <person name="Rettenmaier R."/>
            <person name="Di Bello L."/>
            <person name="Zinser C."/>
            <person name="Scheitz K."/>
            <person name="Liebl W."/>
            <person name="Zverlov V."/>
        </authorList>
    </citation>
    <scope>NUCLEOTIDE SEQUENCE [LARGE SCALE GENOMIC DNA]</scope>
    <source>
        <strain evidence="1 2">MD1</strain>
    </source>
</reference>
<sequence length="317" mass="37015">MVLYRLNKLCHPEIFQGKYKRKRYFEGWYYKLTDSKGERTISVIPGVSIGEWDAHAFIQVIDQDNKVHYFRYDLNEFNYNEKLFEIMIGDNYFSKSRVRLNLVNHNLKIRGDLYFNNIMEFPKTCICPGVMGPFLYIPWMECYHDIISLQHDIAGHLLISDKKVEFSGGVGYIEKNWGKSMPSSWIWMQSNHFHPDDVSISLEIGKIPCLSGSFIGFIVLFRYKDRIFRFTTYSGARIRRLYYSSNKLKVTVQDCRFRLEMIVTHSEGGILKAPVNGRMSRDIVESNNAVVKVRFSDRKGNILYEGIGMNAGLEIVE</sequence>
<evidence type="ECO:0000313" key="2">
    <source>
        <dbReference type="Proteomes" id="UP000574276"/>
    </source>
</evidence>
<dbReference type="Pfam" id="PF14249">
    <property type="entry name" value="Tocopherol_cycl"/>
    <property type="match status" value="1"/>
</dbReference>
<dbReference type="InterPro" id="IPR025893">
    <property type="entry name" value="Tocopherol_cyclase"/>
</dbReference>
<gene>
    <name evidence="1" type="ORF">H0486_09960</name>
</gene>